<dbReference type="Proteomes" id="UP000593567">
    <property type="component" value="Unassembled WGS sequence"/>
</dbReference>
<keyword evidence="1" id="KW-0472">Membrane</keyword>
<name>A0A7J7K1H8_BUGNE</name>
<sequence>MQLINIFILPVVLWMTIFTYTCMICICRDCKFCYFKNKCHTFYVMLLVLSIRILKIIAKFRWRQKLKTLLAHANQHLTRDTHAQAVSLAAPN</sequence>
<keyword evidence="1" id="KW-0812">Transmembrane</keyword>
<keyword evidence="3" id="KW-1185">Reference proteome</keyword>
<evidence type="ECO:0000313" key="2">
    <source>
        <dbReference type="EMBL" id="KAF6032489.1"/>
    </source>
</evidence>
<dbReference type="EMBL" id="VXIV02001500">
    <property type="protein sequence ID" value="KAF6032489.1"/>
    <property type="molecule type" value="Genomic_DNA"/>
</dbReference>
<protein>
    <submittedName>
        <fullName evidence="2">Uncharacterized protein</fullName>
    </submittedName>
</protein>
<organism evidence="2 3">
    <name type="scientific">Bugula neritina</name>
    <name type="common">Brown bryozoan</name>
    <name type="synonym">Sertularia neritina</name>
    <dbReference type="NCBI Taxonomy" id="10212"/>
    <lineage>
        <taxon>Eukaryota</taxon>
        <taxon>Metazoa</taxon>
        <taxon>Spiralia</taxon>
        <taxon>Lophotrochozoa</taxon>
        <taxon>Bryozoa</taxon>
        <taxon>Gymnolaemata</taxon>
        <taxon>Cheilostomatida</taxon>
        <taxon>Flustrina</taxon>
        <taxon>Buguloidea</taxon>
        <taxon>Bugulidae</taxon>
        <taxon>Bugula</taxon>
    </lineage>
</organism>
<gene>
    <name evidence="2" type="ORF">EB796_009208</name>
</gene>
<accession>A0A7J7K1H8</accession>
<reference evidence="2" key="1">
    <citation type="submission" date="2020-06" db="EMBL/GenBank/DDBJ databases">
        <title>Draft genome of Bugula neritina, a colonial animal packing powerful symbionts and potential medicines.</title>
        <authorList>
            <person name="Rayko M."/>
        </authorList>
    </citation>
    <scope>NUCLEOTIDE SEQUENCE [LARGE SCALE GENOMIC DNA]</scope>
    <source>
        <strain evidence="2">Kwan_BN1</strain>
    </source>
</reference>
<evidence type="ECO:0000313" key="3">
    <source>
        <dbReference type="Proteomes" id="UP000593567"/>
    </source>
</evidence>
<dbReference type="AlphaFoldDB" id="A0A7J7K1H8"/>
<evidence type="ECO:0000256" key="1">
    <source>
        <dbReference type="SAM" id="Phobius"/>
    </source>
</evidence>
<feature type="transmembrane region" description="Helical" evidence="1">
    <location>
        <begin position="6"/>
        <end position="27"/>
    </location>
</feature>
<comment type="caution">
    <text evidence="2">The sequence shown here is derived from an EMBL/GenBank/DDBJ whole genome shotgun (WGS) entry which is preliminary data.</text>
</comment>
<keyword evidence="1" id="KW-1133">Transmembrane helix</keyword>
<proteinExistence type="predicted"/>
<feature type="transmembrane region" description="Helical" evidence="1">
    <location>
        <begin position="39"/>
        <end position="58"/>
    </location>
</feature>